<dbReference type="GO" id="GO:0008237">
    <property type="term" value="F:metallopeptidase activity"/>
    <property type="evidence" value="ECO:0007669"/>
    <property type="project" value="UniProtKB-KW"/>
</dbReference>
<keyword evidence="5 9" id="KW-0862">Zinc</keyword>
<comment type="similarity">
    <text evidence="9">Belongs to the peptidase M15D family.</text>
</comment>
<name>A0A2N5DNJ0_9CAUL</name>
<feature type="signal peptide" evidence="10">
    <location>
        <begin position="1"/>
        <end position="24"/>
    </location>
</feature>
<keyword evidence="2 9" id="KW-0645">Protease</keyword>
<dbReference type="EMBL" id="PJRS01000012">
    <property type="protein sequence ID" value="PLR27640.1"/>
    <property type="molecule type" value="Genomic_DNA"/>
</dbReference>
<dbReference type="CDD" id="cd14840">
    <property type="entry name" value="D-Ala-D-Ala_dipeptidase_Aad"/>
    <property type="match status" value="1"/>
</dbReference>
<evidence type="ECO:0000256" key="3">
    <source>
        <dbReference type="ARBA" id="ARBA00022723"/>
    </source>
</evidence>
<gene>
    <name evidence="9" type="primary">ddpX</name>
    <name evidence="11" type="ORF">SGCZBJ_07130</name>
</gene>
<evidence type="ECO:0000313" key="11">
    <source>
        <dbReference type="EMBL" id="PLR27640.1"/>
    </source>
</evidence>
<feature type="binding site" evidence="9">
    <location>
        <position position="299"/>
    </location>
    <ligand>
        <name>Zn(2+)</name>
        <dbReference type="ChEBI" id="CHEBI:29105"/>
        <note>catalytic</note>
    </ligand>
</feature>
<keyword evidence="12" id="KW-1185">Reference proteome</keyword>
<dbReference type="GO" id="GO:0071555">
    <property type="term" value="P:cell wall organization"/>
    <property type="evidence" value="ECO:0007669"/>
    <property type="project" value="UniProtKB-KW"/>
</dbReference>
<dbReference type="SUPFAM" id="SSF55166">
    <property type="entry name" value="Hedgehog/DD-peptidase"/>
    <property type="match status" value="1"/>
</dbReference>
<dbReference type="PANTHER" id="PTHR43126">
    <property type="entry name" value="D-ALANYL-D-ALANINE DIPEPTIDASE"/>
    <property type="match status" value="1"/>
</dbReference>
<dbReference type="GO" id="GO:0006508">
    <property type="term" value="P:proteolysis"/>
    <property type="evidence" value="ECO:0007669"/>
    <property type="project" value="UniProtKB-KW"/>
</dbReference>
<evidence type="ECO:0000256" key="2">
    <source>
        <dbReference type="ARBA" id="ARBA00022670"/>
    </source>
</evidence>
<dbReference type="GO" id="GO:0008270">
    <property type="term" value="F:zinc ion binding"/>
    <property type="evidence" value="ECO:0007669"/>
    <property type="project" value="UniProtKB-UniRule"/>
</dbReference>
<evidence type="ECO:0000256" key="7">
    <source>
        <dbReference type="ARBA" id="ARBA00023049"/>
    </source>
</evidence>
<evidence type="ECO:0000256" key="6">
    <source>
        <dbReference type="ARBA" id="ARBA00022997"/>
    </source>
</evidence>
<feature type="active site" description="Proton donor/acceptor" evidence="9">
    <location>
        <position position="296"/>
    </location>
</feature>
<sequence length="320" mass="34855">MRQTRRTVAASMLALSLAPGAALATADLALVAQYGAPEAPVTVFETDDGGLAVFVHGGPVRRLSAQGSGRYAVEGGGDLLVTARGVRLAGAVLPRRDFGAEVQAGIRRAVRADPKTLRERALAATPPSETGDFLPSDLVDLATIDQAITFDIRYAGRDNFMGLKLYERPAAWLQRPAAQALGRAAKTLAAQGYGLTIHDAYRPWFVTWMFWEATPPASRVFVADPAKGSRHNRGCAVDLTLHDLATGAVVYMPSRYDEMSTRSYADFAGGTARQRALRSMLREAMVAQGFEVYPEEWWHFDYGDWRRYPIGTKTFTQLAG</sequence>
<keyword evidence="10" id="KW-0732">Signal</keyword>
<keyword evidence="7 9" id="KW-0482">Metalloprotease</keyword>
<organism evidence="11 12">
    <name type="scientific">Caulobacter zeae</name>
    <dbReference type="NCBI Taxonomy" id="2055137"/>
    <lineage>
        <taxon>Bacteria</taxon>
        <taxon>Pseudomonadati</taxon>
        <taxon>Pseudomonadota</taxon>
        <taxon>Alphaproteobacteria</taxon>
        <taxon>Caulobacterales</taxon>
        <taxon>Caulobacteraceae</taxon>
        <taxon>Caulobacter</taxon>
    </lineage>
</organism>
<evidence type="ECO:0000256" key="9">
    <source>
        <dbReference type="HAMAP-Rule" id="MF_01924"/>
    </source>
</evidence>
<comment type="caution">
    <text evidence="11">The sequence shown here is derived from an EMBL/GenBank/DDBJ whole genome shotgun (WGS) entry which is preliminary data.</text>
</comment>
<dbReference type="PANTHER" id="PTHR43126:SF1">
    <property type="entry name" value="D-ALANYL-D-ALANINE DIPEPTIDASE"/>
    <property type="match status" value="1"/>
</dbReference>
<feature type="chain" id="PRO_5014652493" description="D-alanyl-D-alanine dipeptidase" evidence="10">
    <location>
        <begin position="25"/>
        <end position="320"/>
    </location>
</feature>
<evidence type="ECO:0000256" key="8">
    <source>
        <dbReference type="ARBA" id="ARBA00023316"/>
    </source>
</evidence>
<comment type="function">
    <text evidence="9">Catalyzes hydrolysis of the D-alanyl-D-alanine dipeptide.</text>
</comment>
<keyword evidence="6 9" id="KW-0224">Dipeptidase</keyword>
<accession>A0A2N5DNJ0</accession>
<evidence type="ECO:0000313" key="12">
    <source>
        <dbReference type="Proteomes" id="UP000234479"/>
    </source>
</evidence>
<evidence type="ECO:0000256" key="4">
    <source>
        <dbReference type="ARBA" id="ARBA00022801"/>
    </source>
</evidence>
<protein>
    <recommendedName>
        <fullName evidence="9">D-alanyl-D-alanine dipeptidase</fullName>
        <shortName evidence="9">D-Ala-D-Ala dipeptidase</shortName>
        <ecNumber evidence="9">3.4.13.22</ecNumber>
    </recommendedName>
</protein>
<dbReference type="EC" id="3.4.13.22" evidence="9"/>
<dbReference type="Gene3D" id="3.30.1380.10">
    <property type="match status" value="1"/>
</dbReference>
<dbReference type="Proteomes" id="UP000234479">
    <property type="component" value="Unassembled WGS sequence"/>
</dbReference>
<dbReference type="InterPro" id="IPR000755">
    <property type="entry name" value="A_A_dipeptidase"/>
</dbReference>
<dbReference type="RefSeq" id="WP_101717333.1">
    <property type="nucleotide sequence ID" value="NZ_PJRS01000012.1"/>
</dbReference>
<evidence type="ECO:0000256" key="10">
    <source>
        <dbReference type="SAM" id="SignalP"/>
    </source>
</evidence>
<keyword evidence="4 9" id="KW-0378">Hydrolase</keyword>
<dbReference type="GO" id="GO:0160237">
    <property type="term" value="F:D-Ala-D-Ala dipeptidase activity"/>
    <property type="evidence" value="ECO:0007669"/>
    <property type="project" value="UniProtKB-EC"/>
</dbReference>
<feature type="binding site" evidence="9">
    <location>
        <position position="238"/>
    </location>
    <ligand>
        <name>Zn(2+)</name>
        <dbReference type="ChEBI" id="CHEBI:29105"/>
        <note>catalytic</note>
    </ligand>
</feature>
<feature type="site" description="Transition state stabilizer" evidence="9">
    <location>
        <position position="202"/>
    </location>
</feature>
<comment type="catalytic activity">
    <reaction evidence="1 9">
        <text>D-alanyl-D-alanine + H2O = 2 D-alanine</text>
        <dbReference type="Rhea" id="RHEA:20661"/>
        <dbReference type="ChEBI" id="CHEBI:15377"/>
        <dbReference type="ChEBI" id="CHEBI:57416"/>
        <dbReference type="ChEBI" id="CHEBI:57822"/>
        <dbReference type="EC" id="3.4.13.22"/>
    </reaction>
</comment>
<keyword evidence="8" id="KW-0961">Cell wall biogenesis/degradation</keyword>
<dbReference type="Pfam" id="PF01427">
    <property type="entry name" value="Peptidase_M15"/>
    <property type="match status" value="1"/>
</dbReference>
<dbReference type="HAMAP" id="MF_01924">
    <property type="entry name" value="A_A_dipeptidase"/>
    <property type="match status" value="1"/>
</dbReference>
<dbReference type="AlphaFoldDB" id="A0A2N5DNJ0"/>
<dbReference type="InterPro" id="IPR009045">
    <property type="entry name" value="Zn_M74/Hedgehog-like"/>
</dbReference>
<comment type="cofactor">
    <cofactor evidence="9">
        <name>Zn(2+)</name>
        <dbReference type="ChEBI" id="CHEBI:29105"/>
    </cofactor>
    <text evidence="9">Binds 1 zinc ion per subunit.</text>
</comment>
<feature type="binding site" evidence="9">
    <location>
        <position position="231"/>
    </location>
    <ligand>
        <name>Zn(2+)</name>
        <dbReference type="ChEBI" id="CHEBI:29105"/>
        <note>catalytic</note>
    </ligand>
</feature>
<keyword evidence="3 9" id="KW-0479">Metal-binding</keyword>
<reference evidence="11 12" key="1">
    <citation type="submission" date="2017-12" db="EMBL/GenBank/DDBJ databases">
        <title>The genome sequence of Caulobacter sp. 410.</title>
        <authorList>
            <person name="Gao J."/>
            <person name="Mao X."/>
            <person name="Sun J."/>
        </authorList>
    </citation>
    <scope>NUCLEOTIDE SEQUENCE [LARGE SCALE GENOMIC DNA]</scope>
    <source>
        <strain evidence="11 12">410</strain>
    </source>
</reference>
<evidence type="ECO:0000256" key="5">
    <source>
        <dbReference type="ARBA" id="ARBA00022833"/>
    </source>
</evidence>
<proteinExistence type="inferred from homology"/>
<dbReference type="OrthoDB" id="9801430at2"/>
<evidence type="ECO:0000256" key="1">
    <source>
        <dbReference type="ARBA" id="ARBA00001362"/>
    </source>
</evidence>